<feature type="signal peptide" evidence="9">
    <location>
        <begin position="1"/>
        <end position="20"/>
    </location>
</feature>
<evidence type="ECO:0000256" key="6">
    <source>
        <dbReference type="ARBA" id="ARBA00023004"/>
    </source>
</evidence>
<dbReference type="SUPFAM" id="SSF46626">
    <property type="entry name" value="Cytochrome c"/>
    <property type="match status" value="2"/>
</dbReference>
<evidence type="ECO:0000256" key="5">
    <source>
        <dbReference type="ARBA" id="ARBA00023002"/>
    </source>
</evidence>
<evidence type="ECO:0000256" key="4">
    <source>
        <dbReference type="ARBA" id="ARBA00022729"/>
    </source>
</evidence>
<dbReference type="AlphaFoldDB" id="A0A848FYW3"/>
<keyword evidence="4 9" id="KW-0732">Signal</keyword>
<dbReference type="InterPro" id="IPR009056">
    <property type="entry name" value="Cyt_c-like_dom"/>
</dbReference>
<feature type="region of interest" description="Disordered" evidence="8">
    <location>
        <begin position="58"/>
        <end position="89"/>
    </location>
</feature>
<dbReference type="PROSITE" id="PS51257">
    <property type="entry name" value="PROKAR_LIPOPROTEIN"/>
    <property type="match status" value="1"/>
</dbReference>
<dbReference type="InterPro" id="IPR036909">
    <property type="entry name" value="Cyt_c-like_dom_sf"/>
</dbReference>
<evidence type="ECO:0000256" key="2">
    <source>
        <dbReference type="ARBA" id="ARBA00022617"/>
    </source>
</evidence>
<feature type="chain" id="PRO_5032370866" evidence="9">
    <location>
        <begin position="21"/>
        <end position="393"/>
    </location>
</feature>
<feature type="domain" description="Cytochrome c" evidence="10">
    <location>
        <begin position="38"/>
        <end position="155"/>
    </location>
</feature>
<reference evidence="11 12" key="1">
    <citation type="submission" date="2020-04" db="EMBL/GenBank/DDBJ databases">
        <title>Zoogloea sp. G-4-1-14 isolated from soil.</title>
        <authorList>
            <person name="Dahal R.H."/>
        </authorList>
    </citation>
    <scope>NUCLEOTIDE SEQUENCE [LARGE SCALE GENOMIC DNA]</scope>
    <source>
        <strain evidence="11 12">G-4-1-14</strain>
    </source>
</reference>
<protein>
    <submittedName>
        <fullName evidence="11">C-type cytochrome</fullName>
    </submittedName>
</protein>
<feature type="compositionally biased region" description="Basic and acidic residues" evidence="8">
    <location>
        <begin position="63"/>
        <end position="73"/>
    </location>
</feature>
<gene>
    <name evidence="11" type="ORF">HHL15_00560</name>
</gene>
<keyword evidence="2 7" id="KW-0349">Heme</keyword>
<dbReference type="Gene3D" id="1.10.760.10">
    <property type="entry name" value="Cytochrome c-like domain"/>
    <property type="match status" value="2"/>
</dbReference>
<evidence type="ECO:0000313" key="11">
    <source>
        <dbReference type="EMBL" id="NML24222.1"/>
    </source>
</evidence>
<evidence type="ECO:0000256" key="8">
    <source>
        <dbReference type="SAM" id="MobiDB-lite"/>
    </source>
</evidence>
<dbReference type="InterPro" id="IPR051395">
    <property type="entry name" value="Cytochrome_c_Peroxidase/MauG"/>
</dbReference>
<comment type="subcellular location">
    <subcellularLocation>
        <location evidence="1">Cell envelope</location>
    </subcellularLocation>
</comment>
<keyword evidence="6 7" id="KW-0408">Iron</keyword>
<organism evidence="11 12">
    <name type="scientific">Zoogloea dura</name>
    <dbReference type="NCBI Taxonomy" id="2728840"/>
    <lineage>
        <taxon>Bacteria</taxon>
        <taxon>Pseudomonadati</taxon>
        <taxon>Pseudomonadota</taxon>
        <taxon>Betaproteobacteria</taxon>
        <taxon>Rhodocyclales</taxon>
        <taxon>Zoogloeaceae</taxon>
        <taxon>Zoogloea</taxon>
    </lineage>
</organism>
<comment type="caution">
    <text evidence="11">The sequence shown here is derived from an EMBL/GenBank/DDBJ whole genome shotgun (WGS) entry which is preliminary data.</text>
</comment>
<evidence type="ECO:0000256" key="9">
    <source>
        <dbReference type="SAM" id="SignalP"/>
    </source>
</evidence>
<evidence type="ECO:0000259" key="10">
    <source>
        <dbReference type="PROSITE" id="PS51007"/>
    </source>
</evidence>
<keyword evidence="12" id="KW-1185">Reference proteome</keyword>
<name>A0A848FYW3_9RHOO</name>
<proteinExistence type="predicted"/>
<dbReference type="GO" id="GO:0004130">
    <property type="term" value="F:cytochrome-c peroxidase activity"/>
    <property type="evidence" value="ECO:0007669"/>
    <property type="project" value="TreeGrafter"/>
</dbReference>
<accession>A0A848FYW3</accession>
<feature type="domain" description="Cytochrome c" evidence="10">
    <location>
        <begin position="212"/>
        <end position="388"/>
    </location>
</feature>
<keyword evidence="5" id="KW-0560">Oxidoreductase</keyword>
<dbReference type="Pfam" id="PF03150">
    <property type="entry name" value="CCP_MauG"/>
    <property type="match status" value="1"/>
</dbReference>
<dbReference type="RefSeq" id="WP_169143871.1">
    <property type="nucleotide sequence ID" value="NZ_JABBGA010000001.1"/>
</dbReference>
<dbReference type="Proteomes" id="UP000580043">
    <property type="component" value="Unassembled WGS sequence"/>
</dbReference>
<dbReference type="PANTHER" id="PTHR30600">
    <property type="entry name" value="CYTOCHROME C PEROXIDASE-RELATED"/>
    <property type="match status" value="1"/>
</dbReference>
<dbReference type="GO" id="GO:0030313">
    <property type="term" value="C:cell envelope"/>
    <property type="evidence" value="ECO:0007669"/>
    <property type="project" value="UniProtKB-SubCell"/>
</dbReference>
<dbReference type="GO" id="GO:0020037">
    <property type="term" value="F:heme binding"/>
    <property type="evidence" value="ECO:0007669"/>
    <property type="project" value="InterPro"/>
</dbReference>
<evidence type="ECO:0000256" key="7">
    <source>
        <dbReference type="PROSITE-ProRule" id="PRU00433"/>
    </source>
</evidence>
<sequence>MRSLARAACTLLVLTLAACGGGGGGGSGTGTTPSTLSAAAQIGEKLFNEPLLSSTGSQSCSSCHDKNNHHAAPDTRSVPAGASPGHEAGRQAPSLQYLKFNTAFFFDKDGTPTGGFTWDGRAASFAEQAAGPLLNPNEMANLSVEDVVSKLKRSSHAAEFRRVFGDDILDRPADAFARLQYALQQYQQEDPDFAPFSSKFDLWQAGKTQLNAAELRGWSLFNDPNKGNCAACHVSSGVNGNPALFTDNTYDVLGVPRNMEIAANADPAYYDLGLCGPTRTDLASRGDLCGAFRVPSLRNVAKTAPYFHNGAIKNLTDAVRFYVRRDTNPEEWYPTDSNGLVQKFNDLPLAYQRNVNTTEAPYNRSRGETPALNETEIADLVSFLGTLTDGYTP</sequence>
<evidence type="ECO:0000256" key="3">
    <source>
        <dbReference type="ARBA" id="ARBA00022723"/>
    </source>
</evidence>
<dbReference type="PROSITE" id="PS51007">
    <property type="entry name" value="CYTC"/>
    <property type="match status" value="2"/>
</dbReference>
<dbReference type="InterPro" id="IPR004852">
    <property type="entry name" value="Di-haem_cyt_c_peroxidsae"/>
</dbReference>
<dbReference type="PANTHER" id="PTHR30600:SF10">
    <property type="entry name" value="BLL6722 PROTEIN"/>
    <property type="match status" value="1"/>
</dbReference>
<evidence type="ECO:0000256" key="1">
    <source>
        <dbReference type="ARBA" id="ARBA00004196"/>
    </source>
</evidence>
<dbReference type="EMBL" id="JABBGA010000001">
    <property type="protein sequence ID" value="NML24222.1"/>
    <property type="molecule type" value="Genomic_DNA"/>
</dbReference>
<dbReference type="GO" id="GO:0009055">
    <property type="term" value="F:electron transfer activity"/>
    <property type="evidence" value="ECO:0007669"/>
    <property type="project" value="InterPro"/>
</dbReference>
<keyword evidence="3 7" id="KW-0479">Metal-binding</keyword>
<dbReference type="GO" id="GO:0046872">
    <property type="term" value="F:metal ion binding"/>
    <property type="evidence" value="ECO:0007669"/>
    <property type="project" value="UniProtKB-KW"/>
</dbReference>
<evidence type="ECO:0000313" key="12">
    <source>
        <dbReference type="Proteomes" id="UP000580043"/>
    </source>
</evidence>